<protein>
    <submittedName>
        <fullName evidence="1">RVP_2 domain-containing protein</fullName>
    </submittedName>
</protein>
<sequence length="112" mass="12836">MILESRKKFFIQSPEGDIIEVKGIRLSDSTHIISLVRANKLLNQGCEIYLTYVINSSSDESQMSKIWTICEFSDVEFVIEVYPGITLVFIASYRMTPMELKGLKIQLQDLLN</sequence>
<evidence type="ECO:0000313" key="1">
    <source>
        <dbReference type="EMBL" id="KAA3467178.1"/>
    </source>
</evidence>
<dbReference type="AlphaFoldDB" id="A0A5B6VDE2"/>
<proteinExistence type="predicted"/>
<organism evidence="1 2">
    <name type="scientific">Gossypium australe</name>
    <dbReference type="NCBI Taxonomy" id="47621"/>
    <lineage>
        <taxon>Eukaryota</taxon>
        <taxon>Viridiplantae</taxon>
        <taxon>Streptophyta</taxon>
        <taxon>Embryophyta</taxon>
        <taxon>Tracheophyta</taxon>
        <taxon>Spermatophyta</taxon>
        <taxon>Magnoliopsida</taxon>
        <taxon>eudicotyledons</taxon>
        <taxon>Gunneridae</taxon>
        <taxon>Pentapetalae</taxon>
        <taxon>rosids</taxon>
        <taxon>malvids</taxon>
        <taxon>Malvales</taxon>
        <taxon>Malvaceae</taxon>
        <taxon>Malvoideae</taxon>
        <taxon>Gossypium</taxon>
    </lineage>
</organism>
<gene>
    <name evidence="1" type="ORF">EPI10_002215</name>
</gene>
<dbReference type="Proteomes" id="UP000325315">
    <property type="component" value="Unassembled WGS sequence"/>
</dbReference>
<keyword evidence="2" id="KW-1185">Reference proteome</keyword>
<dbReference type="EMBL" id="SMMG02000007">
    <property type="protein sequence ID" value="KAA3467178.1"/>
    <property type="molecule type" value="Genomic_DNA"/>
</dbReference>
<name>A0A5B6VDE2_9ROSI</name>
<accession>A0A5B6VDE2</accession>
<reference evidence="2" key="1">
    <citation type="journal article" date="2019" name="Plant Biotechnol. J.">
        <title>Genome sequencing of the Australian wild diploid species Gossypium australe highlights disease resistance and delayed gland morphogenesis.</title>
        <authorList>
            <person name="Cai Y."/>
            <person name="Cai X."/>
            <person name="Wang Q."/>
            <person name="Wang P."/>
            <person name="Zhang Y."/>
            <person name="Cai C."/>
            <person name="Xu Y."/>
            <person name="Wang K."/>
            <person name="Zhou Z."/>
            <person name="Wang C."/>
            <person name="Geng S."/>
            <person name="Li B."/>
            <person name="Dong Q."/>
            <person name="Hou Y."/>
            <person name="Wang H."/>
            <person name="Ai P."/>
            <person name="Liu Z."/>
            <person name="Yi F."/>
            <person name="Sun M."/>
            <person name="An G."/>
            <person name="Cheng J."/>
            <person name="Zhang Y."/>
            <person name="Shi Q."/>
            <person name="Xie Y."/>
            <person name="Shi X."/>
            <person name="Chang Y."/>
            <person name="Huang F."/>
            <person name="Chen Y."/>
            <person name="Hong S."/>
            <person name="Mi L."/>
            <person name="Sun Q."/>
            <person name="Zhang L."/>
            <person name="Zhou B."/>
            <person name="Peng R."/>
            <person name="Zhang X."/>
            <person name="Liu F."/>
        </authorList>
    </citation>
    <scope>NUCLEOTIDE SEQUENCE [LARGE SCALE GENOMIC DNA]</scope>
    <source>
        <strain evidence="2">cv. PA1801</strain>
    </source>
</reference>
<comment type="caution">
    <text evidence="1">The sequence shown here is derived from an EMBL/GenBank/DDBJ whole genome shotgun (WGS) entry which is preliminary data.</text>
</comment>
<evidence type="ECO:0000313" key="2">
    <source>
        <dbReference type="Proteomes" id="UP000325315"/>
    </source>
</evidence>